<keyword evidence="2" id="KW-1185">Reference proteome</keyword>
<name>A0A2P5CAR0_PARAD</name>
<comment type="caution">
    <text evidence="1">The sequence shown here is derived from an EMBL/GenBank/DDBJ whole genome shotgun (WGS) entry which is preliminary data.</text>
</comment>
<dbReference type="AlphaFoldDB" id="A0A2P5CAR0"/>
<evidence type="ECO:0000313" key="2">
    <source>
        <dbReference type="Proteomes" id="UP000237105"/>
    </source>
</evidence>
<protein>
    <submittedName>
        <fullName evidence="1">Uncharacterized protein</fullName>
    </submittedName>
</protein>
<dbReference type="EMBL" id="JXTB01000152">
    <property type="protein sequence ID" value="PON58133.1"/>
    <property type="molecule type" value="Genomic_DNA"/>
</dbReference>
<proteinExistence type="predicted"/>
<dbReference type="Proteomes" id="UP000237105">
    <property type="component" value="Unassembled WGS sequence"/>
</dbReference>
<sequence>MIFPNLIPCLTNSSFHVGLPLITTSSPVWSKIPFGSRAHRFTAWKIRARISPLVTPSVDVTPLEFGSRLDSSPVDIANSHVDGGCVPPPQGP</sequence>
<gene>
    <name evidence="1" type="ORF">PanWU01x14_169030</name>
</gene>
<evidence type="ECO:0000313" key="1">
    <source>
        <dbReference type="EMBL" id="PON58133.1"/>
    </source>
</evidence>
<reference evidence="2" key="1">
    <citation type="submission" date="2016-06" db="EMBL/GenBank/DDBJ databases">
        <title>Parallel loss of symbiosis genes in relatives of nitrogen-fixing non-legume Parasponia.</title>
        <authorList>
            <person name="Van Velzen R."/>
            <person name="Holmer R."/>
            <person name="Bu F."/>
            <person name="Rutten L."/>
            <person name="Van Zeijl A."/>
            <person name="Liu W."/>
            <person name="Santuari L."/>
            <person name="Cao Q."/>
            <person name="Sharma T."/>
            <person name="Shen D."/>
            <person name="Roswanjaya Y."/>
            <person name="Wardhani T."/>
            <person name="Kalhor M.S."/>
            <person name="Jansen J."/>
            <person name="Van den Hoogen J."/>
            <person name="Gungor B."/>
            <person name="Hartog M."/>
            <person name="Hontelez J."/>
            <person name="Verver J."/>
            <person name="Yang W.-C."/>
            <person name="Schijlen E."/>
            <person name="Repin R."/>
            <person name="Schilthuizen M."/>
            <person name="Schranz E."/>
            <person name="Heidstra R."/>
            <person name="Miyata K."/>
            <person name="Fedorova E."/>
            <person name="Kohlen W."/>
            <person name="Bisseling T."/>
            <person name="Smit S."/>
            <person name="Geurts R."/>
        </authorList>
    </citation>
    <scope>NUCLEOTIDE SEQUENCE [LARGE SCALE GENOMIC DNA]</scope>
    <source>
        <strain evidence="2">cv. WU1-14</strain>
    </source>
</reference>
<accession>A0A2P5CAR0</accession>
<organism evidence="1 2">
    <name type="scientific">Parasponia andersonii</name>
    <name type="common">Sponia andersonii</name>
    <dbReference type="NCBI Taxonomy" id="3476"/>
    <lineage>
        <taxon>Eukaryota</taxon>
        <taxon>Viridiplantae</taxon>
        <taxon>Streptophyta</taxon>
        <taxon>Embryophyta</taxon>
        <taxon>Tracheophyta</taxon>
        <taxon>Spermatophyta</taxon>
        <taxon>Magnoliopsida</taxon>
        <taxon>eudicotyledons</taxon>
        <taxon>Gunneridae</taxon>
        <taxon>Pentapetalae</taxon>
        <taxon>rosids</taxon>
        <taxon>fabids</taxon>
        <taxon>Rosales</taxon>
        <taxon>Cannabaceae</taxon>
        <taxon>Parasponia</taxon>
    </lineage>
</organism>